<dbReference type="GO" id="GO:0051453">
    <property type="term" value="P:regulation of intracellular pH"/>
    <property type="evidence" value="ECO:0007669"/>
    <property type="project" value="TreeGrafter"/>
</dbReference>
<dbReference type="KEGG" id="bgt:106052315"/>
<feature type="domain" description="Band 3 cytoplasmic" evidence="2">
    <location>
        <begin position="1"/>
        <end position="100"/>
    </location>
</feature>
<name>A0A2C9K5R2_BIOGL</name>
<evidence type="ECO:0000313" key="3">
    <source>
        <dbReference type="EnsemblMetazoa" id="BGLB013632-PB"/>
    </source>
</evidence>
<dbReference type="GO" id="GO:0005452">
    <property type="term" value="F:solute:inorganic anion antiporter activity"/>
    <property type="evidence" value="ECO:0007669"/>
    <property type="project" value="InterPro"/>
</dbReference>
<dbReference type="Gene3D" id="3.40.930.10">
    <property type="entry name" value="Mannitol-specific EII, Chain A"/>
    <property type="match status" value="1"/>
</dbReference>
<dbReference type="InterPro" id="IPR013769">
    <property type="entry name" value="Band3_cytoplasmic_dom"/>
</dbReference>
<dbReference type="PANTHER" id="PTHR11453:SF36">
    <property type="entry name" value="ANION EXCHANGE PROTEIN"/>
    <property type="match status" value="1"/>
</dbReference>
<protein>
    <recommendedName>
        <fullName evidence="2">Band 3 cytoplasmic domain-containing protein</fullName>
    </recommendedName>
</protein>
<dbReference type="InterPro" id="IPR003020">
    <property type="entry name" value="HCO3_transpt_euk"/>
</dbReference>
<feature type="region of interest" description="Disordered" evidence="1">
    <location>
        <begin position="132"/>
        <end position="155"/>
    </location>
</feature>
<evidence type="ECO:0000313" key="4">
    <source>
        <dbReference type="Proteomes" id="UP000076420"/>
    </source>
</evidence>
<dbReference type="EnsemblMetazoa" id="BGLB013632-RB">
    <property type="protein sequence ID" value="BGLB013632-PB"/>
    <property type="gene ID" value="BGLB013632"/>
</dbReference>
<dbReference type="InterPro" id="IPR003024">
    <property type="entry name" value="Na/HCO3_transpt"/>
</dbReference>
<accession>A0A2C9K5R2</accession>
<dbReference type="PANTHER" id="PTHR11453">
    <property type="entry name" value="ANION EXCHANGE PROTEIN"/>
    <property type="match status" value="1"/>
</dbReference>
<dbReference type="GO" id="GO:0008509">
    <property type="term" value="F:monoatomic anion transmembrane transporter activity"/>
    <property type="evidence" value="ECO:0007669"/>
    <property type="project" value="InterPro"/>
</dbReference>
<dbReference type="Proteomes" id="UP000076420">
    <property type="component" value="Unassembled WGS sequence"/>
</dbReference>
<reference evidence="3" key="1">
    <citation type="submission" date="2020-05" db="UniProtKB">
        <authorList>
            <consortium name="EnsemblMetazoa"/>
        </authorList>
    </citation>
    <scope>IDENTIFICATION</scope>
    <source>
        <strain evidence="3">BB02</strain>
    </source>
</reference>
<dbReference type="VEuPathDB" id="VectorBase:BGLB013632"/>
<dbReference type="VEuPathDB" id="VectorBase:BGLAX_026968"/>
<gene>
    <name evidence="3" type="primary">106052315</name>
</gene>
<dbReference type="Pfam" id="PF07565">
    <property type="entry name" value="Band_3_cyto"/>
    <property type="match status" value="1"/>
</dbReference>
<dbReference type="GO" id="GO:0005886">
    <property type="term" value="C:plasma membrane"/>
    <property type="evidence" value="ECO:0007669"/>
    <property type="project" value="TreeGrafter"/>
</dbReference>
<dbReference type="SUPFAM" id="SSF55804">
    <property type="entry name" value="Phoshotransferase/anion transport protein"/>
    <property type="match status" value="1"/>
</dbReference>
<dbReference type="STRING" id="6526.A0A2C9K5R2"/>
<dbReference type="InterPro" id="IPR016152">
    <property type="entry name" value="PTrfase/Anion_transptr"/>
</dbReference>
<proteinExistence type="predicted"/>
<organism evidence="3 4">
    <name type="scientific">Biomphalaria glabrata</name>
    <name type="common">Bloodfluke planorb</name>
    <name type="synonym">Freshwater snail</name>
    <dbReference type="NCBI Taxonomy" id="6526"/>
    <lineage>
        <taxon>Eukaryota</taxon>
        <taxon>Metazoa</taxon>
        <taxon>Spiralia</taxon>
        <taxon>Lophotrochozoa</taxon>
        <taxon>Mollusca</taxon>
        <taxon>Gastropoda</taxon>
        <taxon>Heterobranchia</taxon>
        <taxon>Euthyneura</taxon>
        <taxon>Panpulmonata</taxon>
        <taxon>Hygrophila</taxon>
        <taxon>Lymnaeoidea</taxon>
        <taxon>Planorbidae</taxon>
        <taxon>Biomphalaria</taxon>
    </lineage>
</organism>
<dbReference type="GO" id="GO:0008510">
    <property type="term" value="F:sodium:bicarbonate symporter activity"/>
    <property type="evidence" value="ECO:0007669"/>
    <property type="project" value="TreeGrafter"/>
</dbReference>
<dbReference type="PRINTS" id="PR01232">
    <property type="entry name" value="NAHCO3TRSPRT"/>
</dbReference>
<sequence>MVGEVEDLKTTLCGLVRLNDGRIIGDISEVSLPTRFVFFLLGPKGSLLENEESARCLSTMLVDEVFREVAYKARELDDIIAGIDEFLEQVTVLPPGEWDPKIRIEPPDKVPDQEGLPSRDILLMHHTQPLDKWPSHRSTPRHEQDVLVTGPAVKL</sequence>
<evidence type="ECO:0000256" key="1">
    <source>
        <dbReference type="SAM" id="MobiDB-lite"/>
    </source>
</evidence>
<evidence type="ECO:0000259" key="2">
    <source>
        <dbReference type="Pfam" id="PF07565"/>
    </source>
</evidence>
<dbReference type="AlphaFoldDB" id="A0A2C9K5R2"/>